<organism evidence="2">
    <name type="scientific">Nymphaea colorata</name>
    <name type="common">pocket water lily</name>
    <dbReference type="NCBI Taxonomy" id="210225"/>
    <lineage>
        <taxon>Eukaryota</taxon>
        <taxon>Viridiplantae</taxon>
        <taxon>Streptophyta</taxon>
        <taxon>Embryophyta</taxon>
        <taxon>Tracheophyta</taxon>
        <taxon>Spermatophyta</taxon>
        <taxon>Magnoliopsida</taxon>
        <taxon>Nymphaeales</taxon>
        <taxon>Nymphaeaceae</taxon>
        <taxon>Nymphaea</taxon>
    </lineage>
</organism>
<dbReference type="AlphaFoldDB" id="A0A5K1F6J0"/>
<dbReference type="EMBL" id="LR721785">
    <property type="protein sequence ID" value="VVW58290.1"/>
    <property type="molecule type" value="Genomic_DNA"/>
</dbReference>
<dbReference type="PANTHER" id="PTHR21227:SF0">
    <property type="entry name" value="TRNA-SPLICING ENDONUCLEASE SUBUNIT SEN2"/>
    <property type="match status" value="1"/>
</dbReference>
<reference evidence="2" key="1">
    <citation type="submission" date="2019-09" db="EMBL/GenBank/DDBJ databases">
        <authorList>
            <person name="Zhang L."/>
        </authorList>
    </citation>
    <scope>NUCLEOTIDE SEQUENCE</scope>
</reference>
<feature type="domain" description="tRNA intron endonuclease N-terminal" evidence="1">
    <location>
        <begin position="38"/>
        <end position="101"/>
    </location>
</feature>
<dbReference type="PANTHER" id="PTHR21227">
    <property type="entry name" value="TRNA-SPLICING ENDONUCLEASE SUBUNIT SEN2"/>
    <property type="match status" value="1"/>
</dbReference>
<evidence type="ECO:0000313" key="2">
    <source>
        <dbReference type="EMBL" id="VVW58290.1"/>
    </source>
</evidence>
<dbReference type="GO" id="GO:0000214">
    <property type="term" value="C:tRNA-intron endonuclease complex"/>
    <property type="evidence" value="ECO:0007669"/>
    <property type="project" value="TreeGrafter"/>
</dbReference>
<dbReference type="GO" id="GO:0000379">
    <property type="term" value="P:tRNA-type intron splice site recognition and cleavage"/>
    <property type="evidence" value="ECO:0007669"/>
    <property type="project" value="TreeGrafter"/>
</dbReference>
<protein>
    <recommendedName>
        <fullName evidence="1">tRNA intron endonuclease N-terminal domain-containing protein</fullName>
    </recommendedName>
</protein>
<name>A0A5K1F6J0_9MAGN</name>
<gene>
    <name evidence="2" type="ORF">NYM_LOCUS23447</name>
</gene>
<dbReference type="InterPro" id="IPR006676">
    <property type="entry name" value="tRNA_splic"/>
</dbReference>
<dbReference type="Pfam" id="PF02778">
    <property type="entry name" value="tRNA_int_endo_N"/>
    <property type="match status" value="1"/>
</dbReference>
<accession>A0A5K1F6J0</accession>
<sequence length="104" mass="11268">MRPRWKGKGSAQLALADPMSKIVSKLQSCTTESKSCASLSNEVVLCEAKPEQAKLLNRACFGRPVATVTKGRQWFQLGLEEALYLSNALNCLTIVGEDGSPKDP</sequence>
<dbReference type="Gene3D" id="3.40.1170.20">
    <property type="entry name" value="tRNA intron endonuclease, N-terminal domain"/>
    <property type="match status" value="1"/>
</dbReference>
<dbReference type="GO" id="GO:0000213">
    <property type="term" value="F:tRNA-intron lyase activity"/>
    <property type="evidence" value="ECO:0007669"/>
    <property type="project" value="InterPro"/>
</dbReference>
<dbReference type="Gramene" id="NC7G0246410.1">
    <property type="protein sequence ID" value="NC7G0246410.1:cds"/>
    <property type="gene ID" value="NC7G0246410"/>
</dbReference>
<evidence type="ECO:0000259" key="1">
    <source>
        <dbReference type="Pfam" id="PF02778"/>
    </source>
</evidence>
<dbReference type="GO" id="GO:0005737">
    <property type="term" value="C:cytoplasm"/>
    <property type="evidence" value="ECO:0007669"/>
    <property type="project" value="TreeGrafter"/>
</dbReference>
<dbReference type="InterPro" id="IPR006678">
    <property type="entry name" value="tRNA_intron_Endonuc_N"/>
</dbReference>
<proteinExistence type="predicted"/>